<dbReference type="GO" id="GO:0016740">
    <property type="term" value="F:transferase activity"/>
    <property type="evidence" value="ECO:0007669"/>
    <property type="project" value="UniProtKB-KW"/>
</dbReference>
<dbReference type="GO" id="GO:0016192">
    <property type="term" value="P:vesicle-mediated transport"/>
    <property type="evidence" value="ECO:0007669"/>
    <property type="project" value="TreeGrafter"/>
</dbReference>
<evidence type="ECO:0000313" key="5">
    <source>
        <dbReference type="Proteomes" id="UP000053831"/>
    </source>
</evidence>
<dbReference type="PANTHER" id="PTHR11787:SF4">
    <property type="entry name" value="CHM, RAB ESCORT PROTEIN 1"/>
    <property type="match status" value="1"/>
</dbReference>
<evidence type="ECO:0000256" key="1">
    <source>
        <dbReference type="ARBA" id="ARBA00005593"/>
    </source>
</evidence>
<dbReference type="Gene3D" id="3.50.50.60">
    <property type="entry name" value="FAD/NAD(P)-binding domain"/>
    <property type="match status" value="1"/>
</dbReference>
<feature type="compositionally biased region" description="Basic and acidic residues" evidence="3">
    <location>
        <begin position="554"/>
        <end position="567"/>
    </location>
</feature>
<dbReference type="Gene3D" id="1.10.405.10">
    <property type="entry name" value="Guanine Nucleotide Dissociation Inhibitor, domain 1"/>
    <property type="match status" value="1"/>
</dbReference>
<dbReference type="Gene3D" id="3.30.519.10">
    <property type="entry name" value="Guanine Nucleotide Dissociation Inhibitor, domain 2"/>
    <property type="match status" value="1"/>
</dbReference>
<sequence>MESLSDTEWDVVISGTGLQHSLLALALSRSAKNILHVDEGDYYGGAEAALSLPELDAWVAKHHHGDGDGDGNGNGSNGDEDGRVFSAARVAWPSQDEGAPQARGARGYSIALAPQLIHARAALLSQLVSSKAFRQVEFLAVGSFFVYQARREPESPESPESTGAQEEGAEGNALHRIPSTREDVFSNAAIPVRAKRALMKFLKFVLEHDSSDAHAALWRPRADEPLAAFLASEFRLDAELQAYVVALTLSLDGAISVVRGLAAIHRHLASTGVFGPGFAAVYPKWGGLAEIAQVGCRAAAVGGAVYMLGVGVADVRTPGPEQQQQQQQQQQLLGITLTNDVAVKAKRLVHTTQPAPGAPRLTRLTAAVHATLPSLFQPVVDGAPTPSVAVVAFPAGCSLEGSSPAHPVYAMVHSADTGECPAGQCEYTRLRLASIHGRVSLSLSLSLSPPPYRTWKCVVYLSTLSSPTSREILAKALAALLSALPDTKDRRPDILFQLCYEQKGAPARGTAASAGARAKDGIFAFDLMPLDLAFDDAVLEPVRDAWDWITDGSSDERGEYMNFKDREGVDEDDSAE</sequence>
<dbReference type="GO" id="GO:0005829">
    <property type="term" value="C:cytosol"/>
    <property type="evidence" value="ECO:0007669"/>
    <property type="project" value="TreeGrafter"/>
</dbReference>
<feature type="region of interest" description="Disordered" evidence="3">
    <location>
        <begin position="551"/>
        <end position="576"/>
    </location>
</feature>
<dbReference type="GO" id="GO:0007264">
    <property type="term" value="P:small GTPase-mediated signal transduction"/>
    <property type="evidence" value="ECO:0007669"/>
    <property type="project" value="UniProtKB-UniRule"/>
</dbReference>
<dbReference type="AlphaFoldDB" id="A0A0M9VV86"/>
<feature type="region of interest" description="Disordered" evidence="3">
    <location>
        <begin position="151"/>
        <end position="176"/>
    </location>
</feature>
<dbReference type="SUPFAM" id="SSF51905">
    <property type="entry name" value="FAD/NAD(P)-binding domain"/>
    <property type="match status" value="1"/>
</dbReference>
<organism evidence="4 5">
    <name type="scientific">Escovopsis weberi</name>
    <dbReference type="NCBI Taxonomy" id="150374"/>
    <lineage>
        <taxon>Eukaryota</taxon>
        <taxon>Fungi</taxon>
        <taxon>Dikarya</taxon>
        <taxon>Ascomycota</taxon>
        <taxon>Pezizomycotina</taxon>
        <taxon>Sordariomycetes</taxon>
        <taxon>Hypocreomycetidae</taxon>
        <taxon>Hypocreales</taxon>
        <taxon>Hypocreaceae</taxon>
        <taxon>Escovopsis</taxon>
    </lineage>
</organism>
<evidence type="ECO:0000256" key="2">
    <source>
        <dbReference type="PIRNR" id="PIRNR037514"/>
    </source>
</evidence>
<comment type="similarity">
    <text evidence="1 2">Belongs to the Rab GDI family.</text>
</comment>
<feature type="region of interest" description="Disordered" evidence="3">
    <location>
        <begin position="63"/>
        <end position="82"/>
    </location>
</feature>
<dbReference type="PIRSF" id="PIRSF037514">
    <property type="entry name" value="Rab_ger_ger_transf_A_fun"/>
    <property type="match status" value="1"/>
</dbReference>
<dbReference type="Proteomes" id="UP000053831">
    <property type="component" value="Unassembled WGS sequence"/>
</dbReference>
<dbReference type="GO" id="GO:0005968">
    <property type="term" value="C:Rab-protein geranylgeranyltransferase complex"/>
    <property type="evidence" value="ECO:0007669"/>
    <property type="project" value="TreeGrafter"/>
</dbReference>
<name>A0A0M9VV86_ESCWE</name>
<dbReference type="InterPro" id="IPR036188">
    <property type="entry name" value="FAD/NAD-bd_sf"/>
</dbReference>
<evidence type="ECO:0000313" key="4">
    <source>
        <dbReference type="EMBL" id="KOS20715.1"/>
    </source>
</evidence>
<dbReference type="Pfam" id="PF00996">
    <property type="entry name" value="GDI"/>
    <property type="match status" value="2"/>
</dbReference>
<dbReference type="STRING" id="150374.A0A0M9VV86"/>
<dbReference type="PRINTS" id="PR00891">
    <property type="entry name" value="RABGDIREP"/>
</dbReference>
<keyword evidence="4" id="KW-0808">Transferase</keyword>
<reference evidence="4 5" key="1">
    <citation type="submission" date="2015-07" db="EMBL/GenBank/DDBJ databases">
        <title>The genome of the fungus Escovopsis weberi, a specialized disease agent of ant agriculture.</title>
        <authorList>
            <person name="de Man T.J."/>
            <person name="Stajich J.E."/>
            <person name="Kubicek C.P."/>
            <person name="Chenthamara K."/>
            <person name="Atanasova L."/>
            <person name="Druzhinina I.S."/>
            <person name="Birnbaum S."/>
            <person name="Barribeau S.M."/>
            <person name="Teiling C."/>
            <person name="Suen G."/>
            <person name="Currie C."/>
            <person name="Gerardo N.M."/>
        </authorList>
    </citation>
    <scope>NUCLEOTIDE SEQUENCE [LARGE SCALE GENOMIC DNA]</scope>
</reference>
<evidence type="ECO:0000256" key="3">
    <source>
        <dbReference type="SAM" id="MobiDB-lite"/>
    </source>
</evidence>
<accession>A0A0M9VV86</accession>
<dbReference type="InterPro" id="IPR018203">
    <property type="entry name" value="GDP_dissociation_inhibitor"/>
</dbReference>
<dbReference type="GO" id="GO:0005634">
    <property type="term" value="C:nucleus"/>
    <property type="evidence" value="ECO:0007669"/>
    <property type="project" value="TreeGrafter"/>
</dbReference>
<keyword evidence="5" id="KW-1185">Reference proteome</keyword>
<comment type="caution">
    <text evidence="4">The sequence shown here is derived from an EMBL/GenBank/DDBJ whole genome shotgun (WGS) entry which is preliminary data.</text>
</comment>
<dbReference type="GO" id="GO:0005092">
    <property type="term" value="F:GDP-dissociation inhibitor activity"/>
    <property type="evidence" value="ECO:0007669"/>
    <property type="project" value="UniProtKB-UniRule"/>
</dbReference>
<gene>
    <name evidence="4" type="ORF">ESCO_004146</name>
</gene>
<dbReference type="PANTHER" id="PTHR11787">
    <property type="entry name" value="RAB GDP-DISSOCIATION INHIBITOR"/>
    <property type="match status" value="1"/>
</dbReference>
<dbReference type="EMBL" id="LGSR01000013">
    <property type="protein sequence ID" value="KOS20715.1"/>
    <property type="molecule type" value="Genomic_DNA"/>
</dbReference>
<proteinExistence type="inferred from homology"/>
<dbReference type="InterPro" id="IPR017230">
    <property type="entry name" value="Mrs6"/>
</dbReference>
<protein>
    <recommendedName>
        <fullName evidence="2">Rab proteins geranylgeranyltransferase</fullName>
    </recommendedName>
</protein>
<dbReference type="OrthoDB" id="1923006at2759"/>